<dbReference type="InterPro" id="IPR029058">
    <property type="entry name" value="AB_hydrolase_fold"/>
</dbReference>
<comment type="caution">
    <text evidence="2">The sequence shown here is derived from an EMBL/GenBank/DDBJ whole genome shotgun (WGS) entry which is preliminary data.</text>
</comment>
<accession>A0A5M8QC46</accession>
<dbReference type="Proteomes" id="UP000323866">
    <property type="component" value="Unassembled WGS sequence"/>
</dbReference>
<dbReference type="OrthoDB" id="9799612at2"/>
<gene>
    <name evidence="3" type="ORF">ACD591_08415</name>
    <name evidence="2" type="ORF">FOE74_15695</name>
</gene>
<evidence type="ECO:0000313" key="4">
    <source>
        <dbReference type="Proteomes" id="UP000323866"/>
    </source>
</evidence>
<evidence type="ECO:0000313" key="2">
    <source>
        <dbReference type="EMBL" id="KAA6432534.1"/>
    </source>
</evidence>
<evidence type="ECO:0000259" key="1">
    <source>
        <dbReference type="Pfam" id="PF00561"/>
    </source>
</evidence>
<dbReference type="InterPro" id="IPR000073">
    <property type="entry name" value="AB_hydrolase_1"/>
</dbReference>
<keyword evidence="5" id="KW-1185">Reference proteome</keyword>
<sequence>MEQGSLFFKTIEINGLEIFYREAGDKSKPAILLLHGFPSSSRMYNDLMKNLSDSYYLIAPDYPGFGQSSAPTLKEYTYTFDNLATTINRFIDALGLRKLSLYMQDYGGPVGLRIASQRPELIQALIVQNANAYHEGLGEALAPLAAYILNPSGETEKAARSFLTLEATKWQYTDGAEDDSRINPDSFITDQYYLDRPGNDAIQLALFRNYGSNFQLYEFWHAYFREHEPATLVISGKNDKLFTAAGATAFKKDIKDAQISLLNGGHFVLEEHYLKAASIIKNFLQDKGIK</sequence>
<dbReference type="EMBL" id="VKKZ01000022">
    <property type="protein sequence ID" value="KAA6432534.1"/>
    <property type="molecule type" value="Genomic_DNA"/>
</dbReference>
<organism evidence="2 4">
    <name type="scientific">Rufibacter glacialis</name>
    <dbReference type="NCBI Taxonomy" id="1259555"/>
    <lineage>
        <taxon>Bacteria</taxon>
        <taxon>Pseudomonadati</taxon>
        <taxon>Bacteroidota</taxon>
        <taxon>Cytophagia</taxon>
        <taxon>Cytophagales</taxon>
        <taxon>Hymenobacteraceae</taxon>
        <taxon>Rufibacter</taxon>
    </lineage>
</organism>
<dbReference type="Gene3D" id="3.40.50.1820">
    <property type="entry name" value="alpha/beta hydrolase"/>
    <property type="match status" value="1"/>
</dbReference>
<dbReference type="GO" id="GO:0004301">
    <property type="term" value="F:epoxide hydrolase activity"/>
    <property type="evidence" value="ECO:0007669"/>
    <property type="project" value="TreeGrafter"/>
</dbReference>
<dbReference type="EMBL" id="JBGOGF010000004">
    <property type="protein sequence ID" value="MFA1771310.1"/>
    <property type="molecule type" value="Genomic_DNA"/>
</dbReference>
<proteinExistence type="predicted"/>
<dbReference type="Pfam" id="PF00561">
    <property type="entry name" value="Abhydrolase_1"/>
    <property type="match status" value="1"/>
</dbReference>
<reference evidence="2 4" key="1">
    <citation type="submission" date="2019-07" db="EMBL/GenBank/DDBJ databases">
        <authorList>
            <person name="Qu J.-H."/>
        </authorList>
    </citation>
    <scope>NUCLEOTIDE SEQUENCE [LARGE SCALE GENOMIC DNA]</scope>
    <source>
        <strain evidence="2 4">MDT1-10-3</strain>
    </source>
</reference>
<dbReference type="PANTHER" id="PTHR42977">
    <property type="entry name" value="HYDROLASE-RELATED"/>
    <property type="match status" value="1"/>
</dbReference>
<evidence type="ECO:0000313" key="3">
    <source>
        <dbReference type="EMBL" id="MFA1771310.1"/>
    </source>
</evidence>
<dbReference type="Proteomes" id="UP001570846">
    <property type="component" value="Unassembled WGS sequence"/>
</dbReference>
<reference evidence="3 5" key="3">
    <citation type="submission" date="2024-08" db="EMBL/GenBank/DDBJ databases">
        <authorList>
            <person name="Wei W."/>
        </authorList>
    </citation>
    <scope>NUCLEOTIDE SEQUENCE [LARGE SCALE GENOMIC DNA]</scope>
    <source>
        <strain evidence="3 5">XU2</strain>
    </source>
</reference>
<dbReference type="SUPFAM" id="SSF53474">
    <property type="entry name" value="alpha/beta-Hydrolases"/>
    <property type="match status" value="1"/>
</dbReference>
<protein>
    <submittedName>
        <fullName evidence="3">Alpha/beta fold hydrolase</fullName>
    </submittedName>
    <submittedName>
        <fullName evidence="2">Alpha/beta hydrolase</fullName>
    </submittedName>
</protein>
<dbReference type="InterPro" id="IPR051340">
    <property type="entry name" value="Haloalkane_dehalogenase"/>
</dbReference>
<name>A0A5M8QC46_9BACT</name>
<dbReference type="AlphaFoldDB" id="A0A5M8QC46"/>
<dbReference type="PANTHER" id="PTHR42977:SF1">
    <property type="entry name" value="BLR6576 PROTEIN"/>
    <property type="match status" value="1"/>
</dbReference>
<reference evidence="2 4" key="2">
    <citation type="submission" date="2019-09" db="EMBL/GenBank/DDBJ databases">
        <title>A bacterium isolated from glacier soil.</title>
        <authorList>
            <person name="Liu Q."/>
        </authorList>
    </citation>
    <scope>NUCLEOTIDE SEQUENCE [LARGE SCALE GENOMIC DNA]</scope>
    <source>
        <strain evidence="2 4">MDT1-10-3</strain>
    </source>
</reference>
<dbReference type="RefSeq" id="WP_149099565.1">
    <property type="nucleotide sequence ID" value="NZ_BMMG01000005.1"/>
</dbReference>
<feature type="domain" description="AB hydrolase-1" evidence="1">
    <location>
        <begin position="29"/>
        <end position="272"/>
    </location>
</feature>
<keyword evidence="2" id="KW-0378">Hydrolase</keyword>
<evidence type="ECO:0000313" key="5">
    <source>
        <dbReference type="Proteomes" id="UP001570846"/>
    </source>
</evidence>
<dbReference type="PRINTS" id="PR00111">
    <property type="entry name" value="ABHYDROLASE"/>
</dbReference>